<dbReference type="Pfam" id="PF06798">
    <property type="entry name" value="PrkA"/>
    <property type="match status" value="1"/>
</dbReference>
<dbReference type="GO" id="GO:0004672">
    <property type="term" value="F:protein kinase activity"/>
    <property type="evidence" value="ECO:0007669"/>
    <property type="project" value="InterPro"/>
</dbReference>
<dbReference type="SMART" id="SM00763">
    <property type="entry name" value="AAA_PrkA"/>
    <property type="match status" value="1"/>
</dbReference>
<protein>
    <submittedName>
        <fullName evidence="2">Serine protein kinase</fullName>
    </submittedName>
</protein>
<organism evidence="2 3">
    <name type="scientific">Lujinxingia vulgaris</name>
    <dbReference type="NCBI Taxonomy" id="2600176"/>
    <lineage>
        <taxon>Bacteria</taxon>
        <taxon>Deltaproteobacteria</taxon>
        <taxon>Bradymonadales</taxon>
        <taxon>Lujinxingiaceae</taxon>
        <taxon>Lujinxingia</taxon>
    </lineage>
</organism>
<dbReference type="PANTHER" id="PTHR30267">
    <property type="entry name" value="PROTEIN KINASE PRKA"/>
    <property type="match status" value="1"/>
</dbReference>
<dbReference type="AlphaFoldDB" id="A0A5C6X8B1"/>
<keyword evidence="3" id="KW-1185">Reference proteome</keyword>
<dbReference type="Pfam" id="PF08298">
    <property type="entry name" value="AAA_PrkA"/>
    <property type="match status" value="1"/>
</dbReference>
<keyword evidence="2" id="KW-0418">Kinase</keyword>
<dbReference type="RefSeq" id="WP_146980065.1">
    <property type="nucleotide sequence ID" value="NZ_VOSM01000002.1"/>
</dbReference>
<keyword evidence="2" id="KW-0808">Transferase</keyword>
<accession>A0A5C6X8B1</accession>
<dbReference type="Gene3D" id="3.40.50.300">
    <property type="entry name" value="P-loop containing nucleotide triphosphate hydrolases"/>
    <property type="match status" value="1"/>
</dbReference>
<dbReference type="OrthoDB" id="9761914at2"/>
<proteinExistence type="predicted"/>
<comment type="caution">
    <text evidence="2">The sequence shown here is derived from an EMBL/GenBank/DDBJ whole genome shotgun (WGS) entry which is preliminary data.</text>
</comment>
<dbReference type="EMBL" id="VOSM01000002">
    <property type="protein sequence ID" value="TXD38122.1"/>
    <property type="molecule type" value="Genomic_DNA"/>
</dbReference>
<evidence type="ECO:0000259" key="1">
    <source>
        <dbReference type="SMART" id="SM00763"/>
    </source>
</evidence>
<sequence length="685" mass="79580">MSAKESLLHKIGRHHDIDEYRELHWEGSFEEYLDLVREDVRVTRNAYQRIYDMVMSYGTEEYIDNKKKIVRYNFFKDEITGGADAIYGLDIPLMRLVNVFKAAANEYGTEKRIILLHGPVGSSKSTIARLLKKGMEEYTRTDDGRIYTFSWVMPKELQHLTGGQEVLHDPMNEEPLKLIPQDWRAGALEELGIENVSSIRVRGDLNPASRFIFKELMRHYGGDWSRAMEHVRVRRMLFSEKDRVGIGTFQPKDEKNQDSTELTGDINYRKIAIYGSDSDPRAFNFDGEFCVANRGIIEFVEILKLDVAFLYDLLGATQERKIKPKKFAQTDIDEVIIGHTNEPEYRKLLGNEYMEALRDRTVKIDIPYITKYQEEIRIYKKDFNNERVKGKHIAPHTIEMAAMWAVLTRLEDPKKHDLTLLQKLKLYDGKSLTGYTQDNVKELRKETLREGLTGVSPRYIQDKLSNALVSDKTESSINPFLVLNELEGGLKNHSLISNEEERGRYRELLAVVKQEYEDIVKNEVQRAISADEDAISKLCANYIDNVKAYTQKEKVRNKYTGQYEEPDERLMRSIEEKIDIPDSRKDDFRREIMNYIGALAIDGKQFTYQTNERLRKALELKLFEDQKDSIKLASVVSNVVDRDTQEKIDIVKQRLIRDYGYNEESATDVLNFVASIFARGDSKQQ</sequence>
<dbReference type="PIRSF" id="PIRSF000549">
    <property type="entry name" value="Ser_prot_kin"/>
    <property type="match status" value="1"/>
</dbReference>
<dbReference type="PANTHER" id="PTHR30267:SF2">
    <property type="entry name" value="PROTEIN PRKA"/>
    <property type="match status" value="1"/>
</dbReference>
<feature type="domain" description="PrkA AAA" evidence="1">
    <location>
        <begin position="27"/>
        <end position="417"/>
    </location>
</feature>
<dbReference type="SUPFAM" id="SSF52540">
    <property type="entry name" value="P-loop containing nucleoside triphosphate hydrolases"/>
    <property type="match status" value="1"/>
</dbReference>
<dbReference type="InterPro" id="IPR013153">
    <property type="entry name" value="Prk_AAA"/>
</dbReference>
<reference evidence="2 3" key="1">
    <citation type="submission" date="2019-08" db="EMBL/GenBank/DDBJ databases">
        <title>Bradymonadales sp. TMQ4.</title>
        <authorList>
            <person name="Liang Q."/>
        </authorList>
    </citation>
    <scope>NUCLEOTIDE SEQUENCE [LARGE SCALE GENOMIC DNA]</scope>
    <source>
        <strain evidence="2 3">TMQ4</strain>
    </source>
</reference>
<gene>
    <name evidence="2" type="ORF">FRC98_04280</name>
</gene>
<dbReference type="InterPro" id="IPR016230">
    <property type="entry name" value="PrkA/YeaG"/>
</dbReference>
<evidence type="ECO:0000313" key="2">
    <source>
        <dbReference type="EMBL" id="TXD38122.1"/>
    </source>
</evidence>
<evidence type="ECO:0000313" key="3">
    <source>
        <dbReference type="Proteomes" id="UP000321412"/>
    </source>
</evidence>
<dbReference type="Proteomes" id="UP000321412">
    <property type="component" value="Unassembled WGS sequence"/>
</dbReference>
<dbReference type="InterPro" id="IPR027417">
    <property type="entry name" value="P-loop_NTPase"/>
</dbReference>
<name>A0A5C6X8B1_9DELT</name>
<dbReference type="InterPro" id="IPR010650">
    <property type="entry name" value="PrkA_C"/>
</dbReference>